<dbReference type="EMBL" id="BAAABM010000047">
    <property type="protein sequence ID" value="GAA0356008.1"/>
    <property type="molecule type" value="Genomic_DNA"/>
</dbReference>
<dbReference type="Proteomes" id="UP001501822">
    <property type="component" value="Unassembled WGS sequence"/>
</dbReference>
<feature type="chain" id="PRO_5045669841" description="Nuclear transport factor 2 family protein" evidence="1">
    <location>
        <begin position="28"/>
        <end position="150"/>
    </location>
</feature>
<evidence type="ECO:0000313" key="2">
    <source>
        <dbReference type="EMBL" id="GAA0356008.1"/>
    </source>
</evidence>
<proteinExistence type="predicted"/>
<dbReference type="RefSeq" id="WP_252802097.1">
    <property type="nucleotide sequence ID" value="NZ_BAAABM010000047.1"/>
</dbReference>
<organism evidence="2 3">
    <name type="scientific">Actinoallomurus spadix</name>
    <dbReference type="NCBI Taxonomy" id="79912"/>
    <lineage>
        <taxon>Bacteria</taxon>
        <taxon>Bacillati</taxon>
        <taxon>Actinomycetota</taxon>
        <taxon>Actinomycetes</taxon>
        <taxon>Streptosporangiales</taxon>
        <taxon>Thermomonosporaceae</taxon>
        <taxon>Actinoallomurus</taxon>
    </lineage>
</organism>
<protein>
    <recommendedName>
        <fullName evidence="4">Nuclear transport factor 2 family protein</fullName>
    </recommendedName>
</protein>
<feature type="signal peptide" evidence="1">
    <location>
        <begin position="1"/>
        <end position="27"/>
    </location>
</feature>
<gene>
    <name evidence="2" type="ORF">GCM10010151_52040</name>
</gene>
<evidence type="ECO:0008006" key="4">
    <source>
        <dbReference type="Google" id="ProtNLM"/>
    </source>
</evidence>
<keyword evidence="1" id="KW-0732">Signal</keyword>
<reference evidence="3" key="1">
    <citation type="journal article" date="2019" name="Int. J. Syst. Evol. Microbiol.">
        <title>The Global Catalogue of Microorganisms (GCM) 10K type strain sequencing project: providing services to taxonomists for standard genome sequencing and annotation.</title>
        <authorList>
            <consortium name="The Broad Institute Genomics Platform"/>
            <consortium name="The Broad Institute Genome Sequencing Center for Infectious Disease"/>
            <person name="Wu L."/>
            <person name="Ma J."/>
        </authorList>
    </citation>
    <scope>NUCLEOTIDE SEQUENCE [LARGE SCALE GENOMIC DNA]</scope>
    <source>
        <strain evidence="3">JCM 3146</strain>
    </source>
</reference>
<keyword evidence="3" id="KW-1185">Reference proteome</keyword>
<evidence type="ECO:0000313" key="3">
    <source>
        <dbReference type="Proteomes" id="UP001501822"/>
    </source>
</evidence>
<dbReference type="InterPro" id="IPR032710">
    <property type="entry name" value="NTF2-like_dom_sf"/>
</dbReference>
<comment type="caution">
    <text evidence="2">The sequence shown here is derived from an EMBL/GenBank/DDBJ whole genome shotgun (WGS) entry which is preliminary data.</text>
</comment>
<name>A0ABP3GVQ8_9ACTN</name>
<dbReference type="SUPFAM" id="SSF54427">
    <property type="entry name" value="NTF2-like"/>
    <property type="match status" value="1"/>
</dbReference>
<accession>A0ABP3GVQ8</accession>
<evidence type="ECO:0000256" key="1">
    <source>
        <dbReference type="SAM" id="SignalP"/>
    </source>
</evidence>
<sequence length="150" mass="16201">MTPYSQLRRRGRLLVLACLIIATQAPGACSSSSGADSPRDVMDAYVKAINAKDEKALLALVRDDRRHDRSARDDAHRLVTRAGGDLVVDHLDIRRDVAPDFASVGLVGHTGHGPYHDQVVLVRHDGRWWLVLGGAPARSPAPTAATTRPA</sequence>